<sequence length="155" mass="17552">MGAHGRVPRQVLKDAFGVVIGEFESSLATVELRFCVKDPSPPRLAAPMKRCSTSPRLSPKDLDAQFDGGSPFTAGCRDECLRMLLELLLVNLDPRWKRTSFARKVLHDFPVKDRRRNGEENGVDHGKTDVPQGAWFSGAVLEWIMRRRWQRGHPD</sequence>
<gene>
    <name evidence="1" type="ORF">STAS_04168</name>
</gene>
<organism evidence="1 2">
    <name type="scientific">Striga asiatica</name>
    <name type="common">Asiatic witchweed</name>
    <name type="synonym">Buchnera asiatica</name>
    <dbReference type="NCBI Taxonomy" id="4170"/>
    <lineage>
        <taxon>Eukaryota</taxon>
        <taxon>Viridiplantae</taxon>
        <taxon>Streptophyta</taxon>
        <taxon>Embryophyta</taxon>
        <taxon>Tracheophyta</taxon>
        <taxon>Spermatophyta</taxon>
        <taxon>Magnoliopsida</taxon>
        <taxon>eudicotyledons</taxon>
        <taxon>Gunneridae</taxon>
        <taxon>Pentapetalae</taxon>
        <taxon>asterids</taxon>
        <taxon>lamiids</taxon>
        <taxon>Lamiales</taxon>
        <taxon>Orobanchaceae</taxon>
        <taxon>Buchnereae</taxon>
        <taxon>Striga</taxon>
    </lineage>
</organism>
<dbReference type="Proteomes" id="UP000325081">
    <property type="component" value="Unassembled WGS sequence"/>
</dbReference>
<dbReference type="AlphaFoldDB" id="A0A5A7P778"/>
<keyword evidence="2" id="KW-1185">Reference proteome</keyword>
<comment type="caution">
    <text evidence="1">The sequence shown here is derived from an EMBL/GenBank/DDBJ whole genome shotgun (WGS) entry which is preliminary data.</text>
</comment>
<protein>
    <submittedName>
        <fullName evidence="1">F-BOX WITH WD-40 2</fullName>
    </submittedName>
</protein>
<evidence type="ECO:0000313" key="1">
    <source>
        <dbReference type="EMBL" id="GER28376.1"/>
    </source>
</evidence>
<accession>A0A5A7P778</accession>
<name>A0A5A7P778_STRAF</name>
<reference evidence="2" key="1">
    <citation type="journal article" date="2019" name="Curr. Biol.">
        <title>Genome Sequence of Striga asiatica Provides Insight into the Evolution of Plant Parasitism.</title>
        <authorList>
            <person name="Yoshida S."/>
            <person name="Kim S."/>
            <person name="Wafula E.K."/>
            <person name="Tanskanen J."/>
            <person name="Kim Y.M."/>
            <person name="Honaas L."/>
            <person name="Yang Z."/>
            <person name="Spallek T."/>
            <person name="Conn C.E."/>
            <person name="Ichihashi Y."/>
            <person name="Cheong K."/>
            <person name="Cui S."/>
            <person name="Der J.P."/>
            <person name="Gundlach H."/>
            <person name="Jiao Y."/>
            <person name="Hori C."/>
            <person name="Ishida J.K."/>
            <person name="Kasahara H."/>
            <person name="Kiba T."/>
            <person name="Kim M.S."/>
            <person name="Koo N."/>
            <person name="Laohavisit A."/>
            <person name="Lee Y.H."/>
            <person name="Lumba S."/>
            <person name="McCourt P."/>
            <person name="Mortimer J.C."/>
            <person name="Mutuku J.M."/>
            <person name="Nomura T."/>
            <person name="Sasaki-Sekimoto Y."/>
            <person name="Seto Y."/>
            <person name="Wang Y."/>
            <person name="Wakatake T."/>
            <person name="Sakakibara H."/>
            <person name="Demura T."/>
            <person name="Yamaguchi S."/>
            <person name="Yoneyama K."/>
            <person name="Manabe R.I."/>
            <person name="Nelson D.C."/>
            <person name="Schulman A.H."/>
            <person name="Timko M.P."/>
            <person name="dePamphilis C.W."/>
            <person name="Choi D."/>
            <person name="Shirasu K."/>
        </authorList>
    </citation>
    <scope>NUCLEOTIDE SEQUENCE [LARGE SCALE GENOMIC DNA]</scope>
    <source>
        <strain evidence="2">cv. UVA1</strain>
    </source>
</reference>
<evidence type="ECO:0000313" key="2">
    <source>
        <dbReference type="Proteomes" id="UP000325081"/>
    </source>
</evidence>
<proteinExistence type="predicted"/>
<dbReference type="EMBL" id="BKCP01002447">
    <property type="protein sequence ID" value="GER28376.1"/>
    <property type="molecule type" value="Genomic_DNA"/>
</dbReference>